<dbReference type="Proteomes" id="UP000275281">
    <property type="component" value="Unassembled WGS sequence"/>
</dbReference>
<feature type="coiled-coil region" evidence="1">
    <location>
        <begin position="29"/>
        <end position="107"/>
    </location>
</feature>
<evidence type="ECO:0000259" key="3">
    <source>
        <dbReference type="Pfam" id="PF01551"/>
    </source>
</evidence>
<evidence type="ECO:0000313" key="5">
    <source>
        <dbReference type="Proteomes" id="UP000275281"/>
    </source>
</evidence>
<organism evidence="4 5">
    <name type="scientific">Alteromonas sediminis</name>
    <dbReference type="NCBI Taxonomy" id="2259342"/>
    <lineage>
        <taxon>Bacteria</taxon>
        <taxon>Pseudomonadati</taxon>
        <taxon>Pseudomonadota</taxon>
        <taxon>Gammaproteobacteria</taxon>
        <taxon>Alteromonadales</taxon>
        <taxon>Alteromonadaceae</taxon>
        <taxon>Alteromonas/Salinimonas group</taxon>
        <taxon>Alteromonas</taxon>
    </lineage>
</organism>
<dbReference type="PANTHER" id="PTHR21666">
    <property type="entry name" value="PEPTIDASE-RELATED"/>
    <property type="match status" value="1"/>
</dbReference>
<evidence type="ECO:0000256" key="1">
    <source>
        <dbReference type="SAM" id="Coils"/>
    </source>
</evidence>
<dbReference type="GO" id="GO:0004222">
    <property type="term" value="F:metalloendopeptidase activity"/>
    <property type="evidence" value="ECO:0007669"/>
    <property type="project" value="TreeGrafter"/>
</dbReference>
<evidence type="ECO:0000313" key="4">
    <source>
        <dbReference type="EMBL" id="RPJ66346.1"/>
    </source>
</evidence>
<keyword evidence="1" id="KW-0175">Coiled coil</keyword>
<sequence>MKFGVCCLLILGVLWPRFCYAQTEDPQTAQLEELQRELAERQARLAEQKASAKELEAILKESELAIGRVARALSNTRNELQTNRNEQSSLKAERRELQARISAQQAQLSAQLRSAYMAGNYDYAKMLFNQEDALKFERVLTYYQYFSKARQDAISLFRNDIAELVTVTQRLEEAERTLTQLLSRQENQQQELSARQDDRKKTLDQINRQIISDAQAVASLQENEQALIRAIEAAEAARAAARSAEVTLVGLDQVKGNLTRPAQGRVQRLFGQRRQGQVRWKGIVIEGRAGSPVNAVHDGKVLYADWLKGFGLVSIIDHGEGYMSVYGHNQALLKQAGDMVRSGETIGLVGQSGGQAYPNLYFEIRHKGKALNPTGWIAF</sequence>
<comment type="caution">
    <text evidence="4">The sequence shown here is derived from an EMBL/GenBank/DDBJ whole genome shotgun (WGS) entry which is preliminary data.</text>
</comment>
<feature type="chain" id="PRO_5018074342" evidence="2">
    <location>
        <begin position="22"/>
        <end position="379"/>
    </location>
</feature>
<name>A0A3N5Y1G9_9ALTE</name>
<gene>
    <name evidence="4" type="ORF">DRW07_09630</name>
</gene>
<dbReference type="EMBL" id="RPOK01000003">
    <property type="protein sequence ID" value="RPJ66346.1"/>
    <property type="molecule type" value="Genomic_DNA"/>
</dbReference>
<feature type="coiled-coil region" evidence="1">
    <location>
        <begin position="164"/>
        <end position="191"/>
    </location>
</feature>
<dbReference type="Gene3D" id="2.70.70.10">
    <property type="entry name" value="Glucose Permease (Domain IIA)"/>
    <property type="match status" value="1"/>
</dbReference>
<dbReference type="AlphaFoldDB" id="A0A3N5Y1G9"/>
<dbReference type="CDD" id="cd12797">
    <property type="entry name" value="M23_peptidase"/>
    <property type="match status" value="1"/>
</dbReference>
<dbReference type="Gene3D" id="6.10.250.3150">
    <property type="match status" value="1"/>
</dbReference>
<feature type="signal peptide" evidence="2">
    <location>
        <begin position="1"/>
        <end position="21"/>
    </location>
</feature>
<dbReference type="FunFam" id="2.70.70.10:FF:000003">
    <property type="entry name" value="Murein hydrolase activator EnvC"/>
    <property type="match status" value="1"/>
</dbReference>
<accession>A0A3N5Y1G9</accession>
<dbReference type="RefSeq" id="WP_124027705.1">
    <property type="nucleotide sequence ID" value="NZ_JBHRSN010000006.1"/>
</dbReference>
<dbReference type="InterPro" id="IPR011055">
    <property type="entry name" value="Dup_hybrid_motif"/>
</dbReference>
<dbReference type="InterPro" id="IPR016047">
    <property type="entry name" value="M23ase_b-sheet_dom"/>
</dbReference>
<dbReference type="OrthoDB" id="9784703at2"/>
<reference evidence="4 5" key="1">
    <citation type="submission" date="2018-11" db="EMBL/GenBank/DDBJ databases">
        <authorList>
            <person name="Ye M.-Q."/>
            <person name="Du Z.-J."/>
        </authorList>
    </citation>
    <scope>NUCLEOTIDE SEQUENCE [LARGE SCALE GENOMIC DNA]</scope>
    <source>
        <strain evidence="4 5">U0105</strain>
    </source>
</reference>
<keyword evidence="5" id="KW-1185">Reference proteome</keyword>
<dbReference type="SUPFAM" id="SSF51261">
    <property type="entry name" value="Duplicated hybrid motif"/>
    <property type="match status" value="1"/>
</dbReference>
<dbReference type="Pfam" id="PF01551">
    <property type="entry name" value="Peptidase_M23"/>
    <property type="match status" value="1"/>
</dbReference>
<proteinExistence type="predicted"/>
<feature type="domain" description="M23ase beta-sheet core" evidence="3">
    <location>
        <begin position="280"/>
        <end position="373"/>
    </location>
</feature>
<dbReference type="PANTHER" id="PTHR21666:SF270">
    <property type="entry name" value="MUREIN HYDROLASE ACTIVATOR ENVC"/>
    <property type="match status" value="1"/>
</dbReference>
<protein>
    <submittedName>
        <fullName evidence="4">Peptidase M23</fullName>
    </submittedName>
</protein>
<keyword evidence="2" id="KW-0732">Signal</keyword>
<dbReference type="InterPro" id="IPR050570">
    <property type="entry name" value="Cell_wall_metabolism_enzyme"/>
</dbReference>
<evidence type="ECO:0000256" key="2">
    <source>
        <dbReference type="SAM" id="SignalP"/>
    </source>
</evidence>